<dbReference type="SMART" id="SM00093">
    <property type="entry name" value="SERPIN"/>
    <property type="match status" value="1"/>
</dbReference>
<comment type="caution">
    <text evidence="6">The sequence shown here is derived from an EMBL/GenBank/DDBJ whole genome shotgun (WGS) entry which is preliminary data.</text>
</comment>
<organism evidence="6 7">
    <name type="scientific">Polypedilum vanderplanki</name>
    <name type="common">Sleeping chironomid midge</name>
    <dbReference type="NCBI Taxonomy" id="319348"/>
    <lineage>
        <taxon>Eukaryota</taxon>
        <taxon>Metazoa</taxon>
        <taxon>Ecdysozoa</taxon>
        <taxon>Arthropoda</taxon>
        <taxon>Hexapoda</taxon>
        <taxon>Insecta</taxon>
        <taxon>Pterygota</taxon>
        <taxon>Neoptera</taxon>
        <taxon>Endopterygota</taxon>
        <taxon>Diptera</taxon>
        <taxon>Nematocera</taxon>
        <taxon>Chironomoidea</taxon>
        <taxon>Chironomidae</taxon>
        <taxon>Chironominae</taxon>
        <taxon>Polypedilum</taxon>
        <taxon>Polypedilum</taxon>
    </lineage>
</organism>
<dbReference type="AlphaFoldDB" id="A0A9J6BZX5"/>
<feature type="domain" description="Serpin" evidence="5">
    <location>
        <begin position="64"/>
        <end position="553"/>
    </location>
</feature>
<dbReference type="OrthoDB" id="9518664at2759"/>
<evidence type="ECO:0000259" key="5">
    <source>
        <dbReference type="SMART" id="SM00093"/>
    </source>
</evidence>
<feature type="chain" id="PRO_5039888317" description="Serpin domain-containing protein" evidence="4">
    <location>
        <begin position="25"/>
        <end position="576"/>
    </location>
</feature>
<dbReference type="Pfam" id="PF00079">
    <property type="entry name" value="Serpin"/>
    <property type="match status" value="2"/>
</dbReference>
<sequence length="576" mass="66022">MHINKVDITFLLIALAVVLITVSGQSSRSPYARLQSTNFFKSQPEQLSAEDQSKLAQQIALGVLQLSQQLTERTLASTTNKFEVLSPLSVASALQLALLAAKGQTYDELIQVMNYGNYSPRFIHQEFSEILNDLKLNKHSPKRDKVKWRENANEQYLQSTQRFEDHQTNYEHHKIEVANGIFVQNDVNIRGAYKDAVQNVYKSEVKSLNFRDAPSDASQQINDWVNEKTHGKIKQIVPPVMNPNTRIVLANALYFKAQWQTSFFEGATKPKKFFPYGRSRTDDYIMADLMAHGGYFPHYYDPETNVEILGLPYKQNCTTMYIILPKDSNMDRIKEVQKQLTAEKIEDLIDKMTVKSAVMLFPKMHLKSGYHFKSDLQELGVKSLFEQDKSDLSLLSEGEVKMKNRNETFVFPQDPLTRMGKRNKRDITYKVPSENKKSSLPLSIKDFFNRKRIIKSSKGKKNNKRTKRDAIDSLSKLDQLRNLNLINPQLFADEVIHKVDLTINEKGTEGGASTLVTINRSTTVVFRVDIPFMFLIRHDPTKIPLFYGVVFQPPATDEVNEDCEKMLNNEDENSNS</sequence>
<dbReference type="Gene3D" id="2.30.39.10">
    <property type="entry name" value="Alpha-1-antitrypsin, domain 1"/>
    <property type="match status" value="2"/>
</dbReference>
<comment type="similarity">
    <text evidence="3">Belongs to the serpin family.</text>
</comment>
<evidence type="ECO:0000256" key="4">
    <source>
        <dbReference type="SAM" id="SignalP"/>
    </source>
</evidence>
<name>A0A9J6BZX5_POLVA</name>
<gene>
    <name evidence="6" type="ORF">PVAND_005417</name>
</gene>
<dbReference type="InterPro" id="IPR000215">
    <property type="entry name" value="Serpin_fam"/>
</dbReference>
<dbReference type="GO" id="GO:0004867">
    <property type="term" value="F:serine-type endopeptidase inhibitor activity"/>
    <property type="evidence" value="ECO:0007669"/>
    <property type="project" value="UniProtKB-KW"/>
</dbReference>
<keyword evidence="1" id="KW-0646">Protease inhibitor</keyword>
<evidence type="ECO:0000256" key="2">
    <source>
        <dbReference type="ARBA" id="ARBA00022900"/>
    </source>
</evidence>
<dbReference type="SUPFAM" id="SSF56574">
    <property type="entry name" value="Serpins"/>
    <property type="match status" value="1"/>
</dbReference>
<feature type="signal peptide" evidence="4">
    <location>
        <begin position="1"/>
        <end position="24"/>
    </location>
</feature>
<dbReference type="PANTHER" id="PTHR11461:SF342">
    <property type="entry name" value="SERINE PROTEASE INHIBITOR 28DC"/>
    <property type="match status" value="1"/>
</dbReference>
<keyword evidence="4" id="KW-0732">Signal</keyword>
<dbReference type="InterPro" id="IPR042178">
    <property type="entry name" value="Serpin_sf_1"/>
</dbReference>
<dbReference type="Gene3D" id="3.30.497.10">
    <property type="entry name" value="Antithrombin, subunit I, domain 2"/>
    <property type="match status" value="1"/>
</dbReference>
<dbReference type="EMBL" id="JADBJN010000002">
    <property type="protein sequence ID" value="KAG5675521.1"/>
    <property type="molecule type" value="Genomic_DNA"/>
</dbReference>
<keyword evidence="2" id="KW-0722">Serine protease inhibitor</keyword>
<dbReference type="Proteomes" id="UP001107558">
    <property type="component" value="Chromosome 2"/>
</dbReference>
<dbReference type="InterPro" id="IPR042185">
    <property type="entry name" value="Serpin_sf_2"/>
</dbReference>
<accession>A0A9J6BZX5</accession>
<dbReference type="GO" id="GO:0005615">
    <property type="term" value="C:extracellular space"/>
    <property type="evidence" value="ECO:0007669"/>
    <property type="project" value="InterPro"/>
</dbReference>
<evidence type="ECO:0000256" key="3">
    <source>
        <dbReference type="RuleBase" id="RU000411"/>
    </source>
</evidence>
<evidence type="ECO:0000256" key="1">
    <source>
        <dbReference type="ARBA" id="ARBA00022690"/>
    </source>
</evidence>
<evidence type="ECO:0000313" key="7">
    <source>
        <dbReference type="Proteomes" id="UP001107558"/>
    </source>
</evidence>
<dbReference type="GO" id="GO:0045861">
    <property type="term" value="P:negative regulation of proteolysis"/>
    <property type="evidence" value="ECO:0007669"/>
    <property type="project" value="UniProtKB-ARBA"/>
</dbReference>
<proteinExistence type="inferred from homology"/>
<keyword evidence="7" id="KW-1185">Reference proteome</keyword>
<dbReference type="InterPro" id="IPR036186">
    <property type="entry name" value="Serpin_sf"/>
</dbReference>
<dbReference type="PANTHER" id="PTHR11461">
    <property type="entry name" value="SERINE PROTEASE INHIBITOR, SERPIN"/>
    <property type="match status" value="1"/>
</dbReference>
<evidence type="ECO:0000313" key="6">
    <source>
        <dbReference type="EMBL" id="KAG5675521.1"/>
    </source>
</evidence>
<reference evidence="6" key="1">
    <citation type="submission" date="2021-03" db="EMBL/GenBank/DDBJ databases">
        <title>Chromosome level genome of the anhydrobiotic midge Polypedilum vanderplanki.</title>
        <authorList>
            <person name="Yoshida Y."/>
            <person name="Kikawada T."/>
            <person name="Gusev O."/>
        </authorList>
    </citation>
    <scope>NUCLEOTIDE SEQUENCE</scope>
    <source>
        <strain evidence="6">NIAS01</strain>
        <tissue evidence="6">Whole body or cell culture</tissue>
    </source>
</reference>
<protein>
    <recommendedName>
        <fullName evidence="5">Serpin domain-containing protein</fullName>
    </recommendedName>
</protein>
<dbReference type="InterPro" id="IPR023796">
    <property type="entry name" value="Serpin_dom"/>
</dbReference>
<dbReference type="FunFam" id="2.30.39.10:FF:000035">
    <property type="entry name" value="Serine protease inhibitor (serpin) 16"/>
    <property type="match status" value="1"/>
</dbReference>